<feature type="domain" description="C2H2-type" evidence="10">
    <location>
        <begin position="88"/>
        <end position="110"/>
    </location>
</feature>
<evidence type="ECO:0000256" key="9">
    <source>
        <dbReference type="PROSITE-ProRule" id="PRU00042"/>
    </source>
</evidence>
<evidence type="ECO:0000313" key="11">
    <source>
        <dbReference type="EMBL" id="KAJ4751147.1"/>
    </source>
</evidence>
<evidence type="ECO:0000256" key="7">
    <source>
        <dbReference type="ARBA" id="ARBA00023163"/>
    </source>
</evidence>
<dbReference type="PANTHER" id="PTHR26374">
    <property type="entry name" value="ZINC FINGER PROTEIN ZAT5"/>
    <property type="match status" value="1"/>
</dbReference>
<evidence type="ECO:0000256" key="2">
    <source>
        <dbReference type="ARBA" id="ARBA00022723"/>
    </source>
</evidence>
<dbReference type="Gene3D" id="3.30.160.60">
    <property type="entry name" value="Classic Zinc Finger"/>
    <property type="match status" value="1"/>
</dbReference>
<comment type="subcellular location">
    <subcellularLocation>
        <location evidence="1">Nucleus</location>
    </subcellularLocation>
</comment>
<comment type="caution">
    <text evidence="11">The sequence shown here is derived from an EMBL/GenBank/DDBJ whole genome shotgun (WGS) entry which is preliminary data.</text>
</comment>
<dbReference type="InterPro" id="IPR013087">
    <property type="entry name" value="Znf_C2H2_type"/>
</dbReference>
<evidence type="ECO:0000256" key="6">
    <source>
        <dbReference type="ARBA" id="ARBA00023015"/>
    </source>
</evidence>
<keyword evidence="8" id="KW-0539">Nucleus</keyword>
<accession>A0AAV8C6K7</accession>
<evidence type="ECO:0000256" key="3">
    <source>
        <dbReference type="ARBA" id="ARBA00022737"/>
    </source>
</evidence>
<dbReference type="PANTHER" id="PTHR26374:SF456">
    <property type="entry name" value="ZINC FINGER PROTEIN ZAT5-LIKE"/>
    <property type="match status" value="1"/>
</dbReference>
<keyword evidence="7" id="KW-0804">Transcription</keyword>
<organism evidence="11 12">
    <name type="scientific">Rhynchospora pubera</name>
    <dbReference type="NCBI Taxonomy" id="906938"/>
    <lineage>
        <taxon>Eukaryota</taxon>
        <taxon>Viridiplantae</taxon>
        <taxon>Streptophyta</taxon>
        <taxon>Embryophyta</taxon>
        <taxon>Tracheophyta</taxon>
        <taxon>Spermatophyta</taxon>
        <taxon>Magnoliopsida</taxon>
        <taxon>Liliopsida</taxon>
        <taxon>Poales</taxon>
        <taxon>Cyperaceae</taxon>
        <taxon>Cyperoideae</taxon>
        <taxon>Rhynchosporeae</taxon>
        <taxon>Rhynchospora</taxon>
    </lineage>
</organism>
<evidence type="ECO:0000313" key="12">
    <source>
        <dbReference type="Proteomes" id="UP001140206"/>
    </source>
</evidence>
<dbReference type="InterPro" id="IPR036236">
    <property type="entry name" value="Znf_C2H2_sf"/>
</dbReference>
<dbReference type="PROSITE" id="PS50157">
    <property type="entry name" value="ZINC_FINGER_C2H2_2"/>
    <property type="match status" value="2"/>
</dbReference>
<dbReference type="GO" id="GO:0008270">
    <property type="term" value="F:zinc ion binding"/>
    <property type="evidence" value="ECO:0007669"/>
    <property type="project" value="UniProtKB-KW"/>
</dbReference>
<keyword evidence="5" id="KW-0862">Zinc</keyword>
<evidence type="ECO:0000256" key="8">
    <source>
        <dbReference type="ARBA" id="ARBA00023242"/>
    </source>
</evidence>
<dbReference type="Proteomes" id="UP001140206">
    <property type="component" value="Chromosome 5"/>
</dbReference>
<dbReference type="GO" id="GO:0005634">
    <property type="term" value="C:nucleus"/>
    <property type="evidence" value="ECO:0007669"/>
    <property type="project" value="UniProtKB-SubCell"/>
</dbReference>
<evidence type="ECO:0000259" key="10">
    <source>
        <dbReference type="PROSITE" id="PS50157"/>
    </source>
</evidence>
<evidence type="ECO:0000256" key="4">
    <source>
        <dbReference type="ARBA" id="ARBA00022771"/>
    </source>
</evidence>
<keyword evidence="6" id="KW-0805">Transcription regulation</keyword>
<dbReference type="Pfam" id="PF13912">
    <property type="entry name" value="zf-C2H2_6"/>
    <property type="match status" value="2"/>
</dbReference>
<feature type="domain" description="C2H2-type" evidence="10">
    <location>
        <begin position="42"/>
        <end position="69"/>
    </location>
</feature>
<protein>
    <recommendedName>
        <fullName evidence="10">C2H2-type domain-containing protein</fullName>
    </recommendedName>
</protein>
<proteinExistence type="predicted"/>
<keyword evidence="12" id="KW-1185">Reference proteome</keyword>
<keyword evidence="2" id="KW-0479">Metal-binding</keyword>
<reference evidence="11" key="1">
    <citation type="submission" date="2022-08" db="EMBL/GenBank/DDBJ databases">
        <authorList>
            <person name="Marques A."/>
        </authorList>
    </citation>
    <scope>NUCLEOTIDE SEQUENCE</scope>
    <source>
        <strain evidence="11">RhyPub2mFocal</strain>
        <tissue evidence="11">Leaves</tissue>
    </source>
</reference>
<evidence type="ECO:0000256" key="5">
    <source>
        <dbReference type="ARBA" id="ARBA00022833"/>
    </source>
</evidence>
<gene>
    <name evidence="11" type="ORF">LUZ62_085552</name>
</gene>
<dbReference type="PROSITE" id="PS00028">
    <property type="entry name" value="ZINC_FINGER_C2H2_1"/>
    <property type="match status" value="2"/>
</dbReference>
<evidence type="ECO:0000256" key="1">
    <source>
        <dbReference type="ARBA" id="ARBA00004123"/>
    </source>
</evidence>
<dbReference type="SUPFAM" id="SSF57667">
    <property type="entry name" value="beta-beta-alpha zinc fingers"/>
    <property type="match status" value="1"/>
</dbReference>
<name>A0AAV8C6K7_9POAL</name>
<keyword evidence="3" id="KW-0677">Repeat</keyword>
<sequence length="149" mass="16789">MGASSKHGDNNTQVRAANLLLSLALPTRNNKTKRRTKIRGVFECKTCDRQFPSFQALGGHMTSHLRPKVRFNGLDLVLGTKLKEPKKHVCNFCGKEFMLGQALGGHKRLHRPAVLAEQVLHDQSEFYIDLNVPPLDELPAYMNEKSRIV</sequence>
<dbReference type="AlphaFoldDB" id="A0AAV8C6K7"/>
<keyword evidence="4 9" id="KW-0863">Zinc-finger</keyword>
<dbReference type="SMART" id="SM00355">
    <property type="entry name" value="ZnF_C2H2"/>
    <property type="match status" value="2"/>
</dbReference>
<dbReference type="EMBL" id="JAMFTS010000005">
    <property type="protein sequence ID" value="KAJ4751147.1"/>
    <property type="molecule type" value="Genomic_DNA"/>
</dbReference>